<dbReference type="PANTHER" id="PTHR46006">
    <property type="entry name" value="RHO GUANINE NUCLEOTIDE EXCHANGE FACTOR AT 64C, ISOFORM A"/>
    <property type="match status" value="1"/>
</dbReference>
<dbReference type="InterPro" id="IPR044129">
    <property type="entry name" value="PH_RhoGEF3_XPLN"/>
</dbReference>
<evidence type="ECO:0000256" key="1">
    <source>
        <dbReference type="ARBA" id="ARBA00004496"/>
    </source>
</evidence>
<dbReference type="PROSITE" id="PS50010">
    <property type="entry name" value="DH_2"/>
    <property type="match status" value="1"/>
</dbReference>
<dbReference type="SMART" id="SM00325">
    <property type="entry name" value="RhoGEF"/>
    <property type="match status" value="1"/>
</dbReference>
<evidence type="ECO:0000259" key="8">
    <source>
        <dbReference type="PROSITE" id="PS50010"/>
    </source>
</evidence>
<dbReference type="FunFam" id="1.20.900.10:FF:000010">
    <property type="entry name" value="Rho guanine nucleotide exchange factor 3 isoform 1"/>
    <property type="match status" value="1"/>
</dbReference>
<dbReference type="GO" id="GO:0035025">
    <property type="term" value="P:positive regulation of Rho protein signal transduction"/>
    <property type="evidence" value="ECO:0007669"/>
    <property type="project" value="TreeGrafter"/>
</dbReference>
<feature type="compositionally biased region" description="Low complexity" evidence="6">
    <location>
        <begin position="234"/>
        <end position="257"/>
    </location>
</feature>
<evidence type="ECO:0000313" key="10">
    <source>
        <dbReference type="Proteomes" id="UP000693946"/>
    </source>
</evidence>
<evidence type="ECO:0000256" key="3">
    <source>
        <dbReference type="ARBA" id="ARBA00022658"/>
    </source>
</evidence>
<dbReference type="CDD" id="cd00160">
    <property type="entry name" value="RhoGEF"/>
    <property type="match status" value="1"/>
</dbReference>
<feature type="region of interest" description="Disordered" evidence="6">
    <location>
        <begin position="208"/>
        <end position="260"/>
    </location>
</feature>
<dbReference type="InterPro" id="IPR001849">
    <property type="entry name" value="PH_domain"/>
</dbReference>
<dbReference type="EMBL" id="JAGKHQ010000016">
    <property type="protein sequence ID" value="KAG7493071.1"/>
    <property type="molecule type" value="Genomic_DNA"/>
</dbReference>
<dbReference type="CDD" id="cd10572">
    <property type="entry name" value="PH_RhoGEF3_XPLN"/>
    <property type="match status" value="1"/>
</dbReference>
<protein>
    <recommendedName>
        <fullName evidence="4">Rho guanine nucleotide exchange factor 3</fullName>
    </recommendedName>
</protein>
<proteinExistence type="predicted"/>
<sequence length="819" mass="91642">MQKRKDTNLLVTCSNLTTSNRIKAASEIVVSTNVFDKGRRINNAFNICSHIYSVGCFQNHSDGFCSECIRRDYSAFTTSASLDGEDLQSLDFYLLHRRKSFLFLFAGISSVQCRQVMDVSRVQGRRHRVKLPPSLFPPDGWSLRGKKRKQASRDADSLSLCSLDINEPSTKRSKPVSRVASLANLLPPVKTTPLKRIGQTLQRSISFRNVSQTERAAPPPPPPPASSSTTMKTRTISATVSNSSSSTAATRSSTATAAKRRDSKLWSETFDVRMGAMQSLSPKEIKRQEAIFELAQGEQDLVEDLKLAKKAYHDPMLKLSIMTEEELNQIFGTLDSLIPLHEDLLSCLRDARKPDGSTEHVGHILIDWLPCLSSYTPYCSNQVKAKALLDRKKQDRRVQDFLQRCLQSPFSRKLDLWNFLDIPRSRLVKYPLLLREILKHTPNDNADRQHLEEAVLMVQSVVADINQHTGESECQYYKDRLLYTEEGQRDELIDRSRTLSCHGELKNNRGLKLHVFLFQDILVITRSLSLNDQSFTYQLCRQPIPIRQLDLEDLSDGEMRVSGSIRGAFSNNERTKNFFRVSCRTAGQPQSHCFQASDAFNKQQWINCIRQAKEAAALTGDQPSHTGQCLETRLGRRTPSLQGDPGIDVEKGMWGEMEPGLGLEGKDALTGVRELSLDKEADPTPKTMSGAAMETDLTPDDGTRFELDGETGMDSEMRLMVSEAETGEMETGLGSCQETRAEPVTMDAGRGEEGETISTSDIDHPSLLSSAPPTQEEEDVIKGVNVIEMSLSGDKEDEELDTDTIEAESLEDEELTLRC</sequence>
<dbReference type="SMART" id="SM00233">
    <property type="entry name" value="PH"/>
    <property type="match status" value="1"/>
</dbReference>
<evidence type="ECO:0000259" key="7">
    <source>
        <dbReference type="PROSITE" id="PS50003"/>
    </source>
</evidence>
<gene>
    <name evidence="9" type="ORF">JOB18_000904</name>
</gene>
<dbReference type="PROSITE" id="PS00741">
    <property type="entry name" value="DH_1"/>
    <property type="match status" value="1"/>
</dbReference>
<dbReference type="GO" id="GO:0005085">
    <property type="term" value="F:guanyl-nucleotide exchange factor activity"/>
    <property type="evidence" value="ECO:0007669"/>
    <property type="project" value="UniProtKB-KW"/>
</dbReference>
<keyword evidence="10" id="KW-1185">Reference proteome</keyword>
<feature type="region of interest" description="Disordered" evidence="6">
    <location>
        <begin position="792"/>
        <end position="819"/>
    </location>
</feature>
<evidence type="ECO:0000313" key="9">
    <source>
        <dbReference type="EMBL" id="KAG7493071.1"/>
    </source>
</evidence>
<keyword evidence="2" id="KW-0963">Cytoplasm</keyword>
<feature type="region of interest" description="Disordered" evidence="6">
    <location>
        <begin position="679"/>
        <end position="701"/>
    </location>
</feature>
<dbReference type="InterPro" id="IPR000219">
    <property type="entry name" value="DH_dom"/>
</dbReference>
<feature type="compositionally biased region" description="Acidic residues" evidence="6">
    <location>
        <begin position="795"/>
        <end position="819"/>
    </location>
</feature>
<feature type="region of interest" description="Disordered" evidence="6">
    <location>
        <begin position="746"/>
        <end position="777"/>
    </location>
</feature>
<dbReference type="Pfam" id="PF22697">
    <property type="entry name" value="SOS1_NGEF_PH"/>
    <property type="match status" value="1"/>
</dbReference>
<comment type="subcellular location">
    <subcellularLocation>
        <location evidence="1">Cytoplasm</location>
    </subcellularLocation>
</comment>
<keyword evidence="3" id="KW-0344">Guanine-nucleotide releasing factor</keyword>
<reference evidence="9 10" key="1">
    <citation type="journal article" date="2021" name="Sci. Rep.">
        <title>Chromosome anchoring in Senegalese sole (Solea senegalensis) reveals sex-associated markers and genome rearrangements in flatfish.</title>
        <authorList>
            <person name="Guerrero-Cozar I."/>
            <person name="Gomez-Garrido J."/>
            <person name="Berbel C."/>
            <person name="Martinez-Blanch J.F."/>
            <person name="Alioto T."/>
            <person name="Claros M.G."/>
            <person name="Gagnaire P.A."/>
            <person name="Manchado M."/>
        </authorList>
    </citation>
    <scope>NUCLEOTIDE SEQUENCE [LARGE SCALE GENOMIC DNA]</scope>
    <source>
        <strain evidence="9">Sse05_10M</strain>
    </source>
</reference>
<dbReference type="PANTHER" id="PTHR46006:SF2">
    <property type="entry name" value="RHO GUANINE NUCLEOTIDE EXCHANGE FACTOR 3"/>
    <property type="match status" value="1"/>
</dbReference>
<dbReference type="FunFam" id="2.30.29.30:FF:000151">
    <property type="entry name" value="Rho guanine nucleotide exchange factor 3"/>
    <property type="match status" value="1"/>
</dbReference>
<evidence type="ECO:0000256" key="5">
    <source>
        <dbReference type="ARBA" id="ARBA00043905"/>
    </source>
</evidence>
<evidence type="ECO:0000256" key="6">
    <source>
        <dbReference type="SAM" id="MobiDB-lite"/>
    </source>
</evidence>
<feature type="domain" description="DH" evidence="8">
    <location>
        <begin position="286"/>
        <end position="468"/>
    </location>
</feature>
<feature type="domain" description="PH" evidence="7">
    <location>
        <begin position="498"/>
        <end position="614"/>
    </location>
</feature>
<accession>A0AAV6QJ32</accession>
<dbReference type="Proteomes" id="UP000693946">
    <property type="component" value="Linkage Group LG4"/>
</dbReference>
<dbReference type="Pfam" id="PF00621">
    <property type="entry name" value="RhoGEF"/>
    <property type="match status" value="1"/>
</dbReference>
<dbReference type="InterPro" id="IPR055251">
    <property type="entry name" value="SOS1_NGEF_PH"/>
</dbReference>
<dbReference type="InterPro" id="IPR001331">
    <property type="entry name" value="GDS_CDC24_CS"/>
</dbReference>
<dbReference type="AlphaFoldDB" id="A0AAV6QJ32"/>
<name>A0AAV6QJ32_SOLSE</name>
<evidence type="ECO:0000256" key="4">
    <source>
        <dbReference type="ARBA" id="ARBA00023847"/>
    </source>
</evidence>
<dbReference type="InterPro" id="IPR051480">
    <property type="entry name" value="Endocytic_GEF_Adapter"/>
</dbReference>
<organism evidence="9 10">
    <name type="scientific">Solea senegalensis</name>
    <name type="common">Senegalese sole</name>
    <dbReference type="NCBI Taxonomy" id="28829"/>
    <lineage>
        <taxon>Eukaryota</taxon>
        <taxon>Metazoa</taxon>
        <taxon>Chordata</taxon>
        <taxon>Craniata</taxon>
        <taxon>Vertebrata</taxon>
        <taxon>Euteleostomi</taxon>
        <taxon>Actinopterygii</taxon>
        <taxon>Neopterygii</taxon>
        <taxon>Teleostei</taxon>
        <taxon>Neoteleostei</taxon>
        <taxon>Acanthomorphata</taxon>
        <taxon>Carangaria</taxon>
        <taxon>Pleuronectiformes</taxon>
        <taxon>Pleuronectoidei</taxon>
        <taxon>Soleidae</taxon>
        <taxon>Solea</taxon>
    </lineage>
</organism>
<evidence type="ECO:0000256" key="2">
    <source>
        <dbReference type="ARBA" id="ARBA00022490"/>
    </source>
</evidence>
<dbReference type="PROSITE" id="PS50003">
    <property type="entry name" value="PH_DOMAIN"/>
    <property type="match status" value="1"/>
</dbReference>
<dbReference type="GO" id="GO:0035556">
    <property type="term" value="P:intracellular signal transduction"/>
    <property type="evidence" value="ECO:0007669"/>
    <property type="project" value="InterPro"/>
</dbReference>
<dbReference type="GO" id="GO:0005737">
    <property type="term" value="C:cytoplasm"/>
    <property type="evidence" value="ECO:0007669"/>
    <property type="project" value="UniProtKB-SubCell"/>
</dbReference>
<comment type="caution">
    <text evidence="9">The sequence shown here is derived from an EMBL/GenBank/DDBJ whole genome shotgun (WGS) entry which is preliminary data.</text>
</comment>
<comment type="function">
    <text evidence="5">Acts as a guanine nucleotide exchange factor (GEF) for RhoA and RhoB GTPases.</text>
</comment>